<dbReference type="GeneID" id="40332348"/>
<name>A0A3R7N9E9_TRYRA</name>
<comment type="caution">
    <text evidence="1">The sequence shown here is derived from an EMBL/GenBank/DDBJ whole genome shotgun (WGS) entry which is preliminary data.</text>
</comment>
<dbReference type="OrthoDB" id="276262at2759"/>
<dbReference type="EMBL" id="MKGL01000416">
    <property type="protein sequence ID" value="RNE99026.1"/>
    <property type="molecule type" value="Genomic_DNA"/>
</dbReference>
<protein>
    <submittedName>
        <fullName evidence="1">Uncharacterized protein</fullName>
    </submittedName>
</protein>
<dbReference type="InterPro" id="IPR012338">
    <property type="entry name" value="Beta-lactam/transpept-like"/>
</dbReference>
<proteinExistence type="predicted"/>
<evidence type="ECO:0000313" key="2">
    <source>
        <dbReference type="Proteomes" id="UP000283634"/>
    </source>
</evidence>
<dbReference type="SUPFAM" id="SSF56601">
    <property type="entry name" value="beta-lactamase/transpeptidase-like"/>
    <property type="match status" value="1"/>
</dbReference>
<dbReference type="AlphaFoldDB" id="A0A3R7N9E9"/>
<keyword evidence="2" id="KW-1185">Reference proteome</keyword>
<sequence length="204" mass="22352">MEFPPVKSREEVLSSQQAAVTQKNICKGMQDNIPPVVRSVLGLGHLMMSGHSQKLRGSSGYQGGLLYGSTPFCFASGHSDGTRPCDTEDKGNHMKLEDPLTYGVLSLPVPAGYLCELHGNGVFDLQALLSRYLPELEEKLDPRITARSILAFETVVDGNQVMKDAGVRRFRPLFVWNVCAATQWYVYAPITHFFAGGFARAVTG</sequence>
<reference evidence="1 2" key="1">
    <citation type="journal article" date="2018" name="BMC Genomics">
        <title>Genomic comparison of Trypanosoma conorhini and Trypanosoma rangeli to Trypanosoma cruzi strains of high and low virulence.</title>
        <authorList>
            <person name="Bradwell K.R."/>
            <person name="Koparde V.N."/>
            <person name="Matveyev A.V."/>
            <person name="Serrano M.G."/>
            <person name="Alves J.M."/>
            <person name="Parikh H."/>
            <person name="Huang B."/>
            <person name="Lee V."/>
            <person name="Espinosa-Alvarez O."/>
            <person name="Ortiz P.A."/>
            <person name="Costa-Martins A.G."/>
            <person name="Teixeira M.M."/>
            <person name="Buck G.A."/>
        </authorList>
    </citation>
    <scope>NUCLEOTIDE SEQUENCE [LARGE SCALE GENOMIC DNA]</scope>
    <source>
        <strain evidence="1 2">AM80</strain>
    </source>
</reference>
<gene>
    <name evidence="1" type="ORF">TraAM80_08415</name>
</gene>
<dbReference type="Proteomes" id="UP000283634">
    <property type="component" value="Unassembled WGS sequence"/>
</dbReference>
<organism evidence="1 2">
    <name type="scientific">Trypanosoma rangeli</name>
    <dbReference type="NCBI Taxonomy" id="5698"/>
    <lineage>
        <taxon>Eukaryota</taxon>
        <taxon>Discoba</taxon>
        <taxon>Euglenozoa</taxon>
        <taxon>Kinetoplastea</taxon>
        <taxon>Metakinetoplastina</taxon>
        <taxon>Trypanosomatida</taxon>
        <taxon>Trypanosomatidae</taxon>
        <taxon>Trypanosoma</taxon>
        <taxon>Herpetosoma</taxon>
    </lineage>
</organism>
<dbReference type="RefSeq" id="XP_029234962.1">
    <property type="nucleotide sequence ID" value="XM_029385167.1"/>
</dbReference>
<dbReference type="VEuPathDB" id="TriTrypDB:TRSC58_03158"/>
<evidence type="ECO:0000313" key="1">
    <source>
        <dbReference type="EMBL" id="RNE99026.1"/>
    </source>
</evidence>
<accession>A0A3R7N9E9</accession>